<evidence type="ECO:0000256" key="1">
    <source>
        <dbReference type="SAM" id="SignalP"/>
    </source>
</evidence>
<evidence type="ECO:0000313" key="2">
    <source>
        <dbReference type="EMBL" id="KAK5692573.1"/>
    </source>
</evidence>
<proteinExistence type="predicted"/>
<gene>
    <name evidence="2" type="ORF">LTR97_010884</name>
</gene>
<keyword evidence="1" id="KW-0732">Signal</keyword>
<evidence type="ECO:0000313" key="3">
    <source>
        <dbReference type="Proteomes" id="UP001310594"/>
    </source>
</evidence>
<reference evidence="2" key="1">
    <citation type="submission" date="2023-08" db="EMBL/GenBank/DDBJ databases">
        <title>Black Yeasts Isolated from many extreme environments.</title>
        <authorList>
            <person name="Coleine C."/>
            <person name="Stajich J.E."/>
            <person name="Selbmann L."/>
        </authorList>
    </citation>
    <scope>NUCLEOTIDE SEQUENCE</scope>
    <source>
        <strain evidence="2">CCFEE 5810</strain>
    </source>
</reference>
<protein>
    <submittedName>
        <fullName evidence="2">Uncharacterized protein</fullName>
    </submittedName>
</protein>
<dbReference type="AlphaFoldDB" id="A0AAN7VM00"/>
<sequence length="318" mass="32736">MHNYILASALLLNSAYADVVYSKSLGAGGLPDEAPVLFRDASRTPISTGTNAFRVANGESWQWRVNITNVAVANASDSSQDLGSDPHVAYTTYDLRWPGNGTLNDQLARIANDSESGLGSSDSSTTNLTMCAYIIYGLKASKQETSCSDALGSQCMQGILSSLALNGPDPTCGTLPSITTIQGCTAVLENADDGLSSVGMQLGNSTVRPNVTAHARNQTDTFFYVTDIASPGNNLTVLEEHQTALQMMILQIGSQSSMTCMSFNDDVKSSASASPSASGSASATSSTASSTSSSAAAERLVGLGALGLAGLAAGFSLL</sequence>
<name>A0AAN7VM00_9PEZI</name>
<dbReference type="EMBL" id="JAVRQU010000019">
    <property type="protein sequence ID" value="KAK5692573.1"/>
    <property type="molecule type" value="Genomic_DNA"/>
</dbReference>
<organism evidence="2 3">
    <name type="scientific">Elasticomyces elasticus</name>
    <dbReference type="NCBI Taxonomy" id="574655"/>
    <lineage>
        <taxon>Eukaryota</taxon>
        <taxon>Fungi</taxon>
        <taxon>Dikarya</taxon>
        <taxon>Ascomycota</taxon>
        <taxon>Pezizomycotina</taxon>
        <taxon>Dothideomycetes</taxon>
        <taxon>Dothideomycetidae</taxon>
        <taxon>Mycosphaerellales</taxon>
        <taxon>Teratosphaeriaceae</taxon>
        <taxon>Elasticomyces</taxon>
    </lineage>
</organism>
<dbReference type="Proteomes" id="UP001310594">
    <property type="component" value="Unassembled WGS sequence"/>
</dbReference>
<feature type="signal peptide" evidence="1">
    <location>
        <begin position="1"/>
        <end position="17"/>
    </location>
</feature>
<accession>A0AAN7VM00</accession>
<comment type="caution">
    <text evidence="2">The sequence shown here is derived from an EMBL/GenBank/DDBJ whole genome shotgun (WGS) entry which is preliminary data.</text>
</comment>
<feature type="chain" id="PRO_5042959143" evidence="1">
    <location>
        <begin position="18"/>
        <end position="318"/>
    </location>
</feature>